<protein>
    <submittedName>
        <fullName evidence="2">Helix-turn-helix transcriptional regulator</fullName>
    </submittedName>
</protein>
<sequence length="69" mass="7771">MCSAPGQSCRPEQQAVAEYLGTTQQVYSRYEKGINEIPVRHIIALCKYYGVSADYLLGLTDQNEKDRAE</sequence>
<name>A0A9D1MW08_9FIRM</name>
<dbReference type="Pfam" id="PF01381">
    <property type="entry name" value="HTH_3"/>
    <property type="match status" value="1"/>
</dbReference>
<proteinExistence type="predicted"/>
<dbReference type="PROSITE" id="PS50943">
    <property type="entry name" value="HTH_CROC1"/>
    <property type="match status" value="1"/>
</dbReference>
<evidence type="ECO:0000259" key="1">
    <source>
        <dbReference type="PROSITE" id="PS50943"/>
    </source>
</evidence>
<gene>
    <name evidence="2" type="ORF">IAD23_07415</name>
</gene>
<dbReference type="EMBL" id="DVNM01000042">
    <property type="protein sequence ID" value="HIU69766.1"/>
    <property type="molecule type" value="Genomic_DNA"/>
</dbReference>
<dbReference type="Proteomes" id="UP000824125">
    <property type="component" value="Unassembled WGS sequence"/>
</dbReference>
<feature type="domain" description="HTH cro/C1-type" evidence="1">
    <location>
        <begin position="13"/>
        <end position="56"/>
    </location>
</feature>
<dbReference type="AlphaFoldDB" id="A0A9D1MW08"/>
<evidence type="ECO:0000313" key="3">
    <source>
        <dbReference type="Proteomes" id="UP000824125"/>
    </source>
</evidence>
<organism evidence="2 3">
    <name type="scientific">Candidatus Scybalenecus merdavium</name>
    <dbReference type="NCBI Taxonomy" id="2840939"/>
    <lineage>
        <taxon>Bacteria</taxon>
        <taxon>Bacillati</taxon>
        <taxon>Bacillota</taxon>
        <taxon>Clostridia</taxon>
        <taxon>Eubacteriales</taxon>
        <taxon>Oscillospiraceae</taxon>
        <taxon>Oscillospiraceae incertae sedis</taxon>
        <taxon>Candidatus Scybalenecus</taxon>
    </lineage>
</organism>
<reference evidence="2" key="2">
    <citation type="journal article" date="2021" name="PeerJ">
        <title>Extensive microbial diversity within the chicken gut microbiome revealed by metagenomics and culture.</title>
        <authorList>
            <person name="Gilroy R."/>
            <person name="Ravi A."/>
            <person name="Getino M."/>
            <person name="Pursley I."/>
            <person name="Horton D.L."/>
            <person name="Alikhan N.F."/>
            <person name="Baker D."/>
            <person name="Gharbi K."/>
            <person name="Hall N."/>
            <person name="Watson M."/>
            <person name="Adriaenssens E.M."/>
            <person name="Foster-Nyarko E."/>
            <person name="Jarju S."/>
            <person name="Secka A."/>
            <person name="Antonio M."/>
            <person name="Oren A."/>
            <person name="Chaudhuri R.R."/>
            <person name="La Ragione R."/>
            <person name="Hildebrand F."/>
            <person name="Pallen M.J."/>
        </authorList>
    </citation>
    <scope>NUCLEOTIDE SEQUENCE</scope>
    <source>
        <strain evidence="2">CHK176-6737</strain>
    </source>
</reference>
<reference evidence="2" key="1">
    <citation type="submission" date="2020-10" db="EMBL/GenBank/DDBJ databases">
        <authorList>
            <person name="Gilroy R."/>
        </authorList>
    </citation>
    <scope>NUCLEOTIDE SEQUENCE</scope>
    <source>
        <strain evidence="2">CHK176-6737</strain>
    </source>
</reference>
<dbReference type="SUPFAM" id="SSF47413">
    <property type="entry name" value="lambda repressor-like DNA-binding domains"/>
    <property type="match status" value="1"/>
</dbReference>
<dbReference type="Gene3D" id="1.10.260.40">
    <property type="entry name" value="lambda repressor-like DNA-binding domains"/>
    <property type="match status" value="1"/>
</dbReference>
<dbReference type="InterPro" id="IPR010982">
    <property type="entry name" value="Lambda_DNA-bd_dom_sf"/>
</dbReference>
<accession>A0A9D1MW08</accession>
<dbReference type="CDD" id="cd00093">
    <property type="entry name" value="HTH_XRE"/>
    <property type="match status" value="1"/>
</dbReference>
<dbReference type="GO" id="GO:0003677">
    <property type="term" value="F:DNA binding"/>
    <property type="evidence" value="ECO:0007669"/>
    <property type="project" value="InterPro"/>
</dbReference>
<dbReference type="InterPro" id="IPR001387">
    <property type="entry name" value="Cro/C1-type_HTH"/>
</dbReference>
<comment type="caution">
    <text evidence="2">The sequence shown here is derived from an EMBL/GenBank/DDBJ whole genome shotgun (WGS) entry which is preliminary data.</text>
</comment>
<evidence type="ECO:0000313" key="2">
    <source>
        <dbReference type="EMBL" id="HIU69766.1"/>
    </source>
</evidence>